<gene>
    <name evidence="3" type="ORF">PHPALM_99</name>
</gene>
<dbReference type="OrthoDB" id="108269at2759"/>
<dbReference type="Proteomes" id="UP000237271">
    <property type="component" value="Unassembled WGS sequence"/>
</dbReference>
<accession>A0A2P4YVQ0</accession>
<keyword evidence="1" id="KW-1133">Transmembrane helix</keyword>
<comment type="caution">
    <text evidence="3">The sequence shown here is derived from an EMBL/GenBank/DDBJ whole genome shotgun (WGS) entry which is preliminary data.</text>
</comment>
<dbReference type="PANTHER" id="PTHR46599:SF3">
    <property type="entry name" value="PIGGYBAC TRANSPOSABLE ELEMENT-DERIVED PROTEIN 4"/>
    <property type="match status" value="1"/>
</dbReference>
<feature type="domain" description="PiggyBac transposable element-derived protein" evidence="2">
    <location>
        <begin position="272"/>
        <end position="448"/>
    </location>
</feature>
<keyword evidence="4" id="KW-1185">Reference proteome</keyword>
<evidence type="ECO:0000313" key="4">
    <source>
        <dbReference type="Proteomes" id="UP000237271"/>
    </source>
</evidence>
<evidence type="ECO:0000256" key="1">
    <source>
        <dbReference type="SAM" id="Phobius"/>
    </source>
</evidence>
<evidence type="ECO:0000313" key="3">
    <source>
        <dbReference type="EMBL" id="POM81867.1"/>
    </source>
</evidence>
<dbReference type="PANTHER" id="PTHR46599">
    <property type="entry name" value="PIGGYBAC TRANSPOSABLE ELEMENT-DERIVED PROTEIN 4"/>
    <property type="match status" value="1"/>
</dbReference>
<keyword evidence="1" id="KW-0812">Transmembrane</keyword>
<dbReference type="InterPro" id="IPR029526">
    <property type="entry name" value="PGBD"/>
</dbReference>
<dbReference type="EMBL" id="NCKW01000007">
    <property type="protein sequence ID" value="POM81867.1"/>
    <property type="molecule type" value="Genomic_DNA"/>
</dbReference>
<proteinExistence type="predicted"/>
<name>A0A2P4YVQ0_9STRA</name>
<dbReference type="AlphaFoldDB" id="A0A2P4YVQ0"/>
<protein>
    <submittedName>
        <fullName evidence="3">Transposase</fullName>
    </submittedName>
</protein>
<sequence length="465" mass="52801">MTDYPEASSPTPLSAAFDFHSVWRELKAAGWTSKPPRSGLDNRYRYVLPGRNANGNEGINFLLGEEAVLSQWVFQYCDSNSDTPSTSPRCLSQEDSSIFAGQGAMDEIKAYIVGRVSRLVKKPKNISMFQVMRLDSQFQTAVELISLGVIQRGIENYKRLVQLPGRPAWKDLTENVADGELSLDAPLDELEISSAPTSTYEIYSPERFLPASFAEVETVKNMRFEPDVELEHPTDLFTREDESTTTRLLPQYRHIFAHYASSSFFAYIPIYFWKQVILETNLYAATKNIRITAAFSMAELMTFIGIMFYMTLTDKWEYSNYWGPQPEDAIFGGLATSLDNIMSLNRFKLLRRCLSFRADPGSAIQRDPAVRIRPLLNLLKCTGGRYVDVGRDLALDEASIACRSRHGRYLIVLNPHKAGGKYHFRMYMVCCATTWVALNFRLHCTNSDIAYQLEHVVDPDEIQAL</sequence>
<feature type="transmembrane region" description="Helical" evidence="1">
    <location>
        <begin position="293"/>
        <end position="312"/>
    </location>
</feature>
<keyword evidence="1" id="KW-0472">Membrane</keyword>
<feature type="transmembrane region" description="Helical" evidence="1">
    <location>
        <begin position="255"/>
        <end position="273"/>
    </location>
</feature>
<reference evidence="3 4" key="1">
    <citation type="journal article" date="2017" name="Genome Biol. Evol.">
        <title>Phytophthora megakarya and P. palmivora, closely related causal agents of cacao black pod rot, underwent increases in genome sizes and gene numbers by different mechanisms.</title>
        <authorList>
            <person name="Ali S.S."/>
            <person name="Shao J."/>
            <person name="Lary D.J."/>
            <person name="Kronmiller B."/>
            <person name="Shen D."/>
            <person name="Strem M.D."/>
            <person name="Amoako-Attah I."/>
            <person name="Akrofi A.Y."/>
            <person name="Begoude B.A."/>
            <person name="Ten Hoopen G.M."/>
            <person name="Coulibaly K."/>
            <person name="Kebe B.I."/>
            <person name="Melnick R.L."/>
            <person name="Guiltinan M.J."/>
            <person name="Tyler B.M."/>
            <person name="Meinhardt L.W."/>
            <person name="Bailey B.A."/>
        </authorList>
    </citation>
    <scope>NUCLEOTIDE SEQUENCE [LARGE SCALE GENOMIC DNA]</scope>
    <source>
        <strain evidence="4">sbr112.9</strain>
    </source>
</reference>
<evidence type="ECO:0000259" key="2">
    <source>
        <dbReference type="Pfam" id="PF13843"/>
    </source>
</evidence>
<dbReference type="Pfam" id="PF13843">
    <property type="entry name" value="DDE_Tnp_1_7"/>
    <property type="match status" value="1"/>
</dbReference>
<organism evidence="3 4">
    <name type="scientific">Phytophthora palmivora</name>
    <dbReference type="NCBI Taxonomy" id="4796"/>
    <lineage>
        <taxon>Eukaryota</taxon>
        <taxon>Sar</taxon>
        <taxon>Stramenopiles</taxon>
        <taxon>Oomycota</taxon>
        <taxon>Peronosporomycetes</taxon>
        <taxon>Peronosporales</taxon>
        <taxon>Peronosporaceae</taxon>
        <taxon>Phytophthora</taxon>
    </lineage>
</organism>